<keyword evidence="1" id="KW-1133">Transmembrane helix</keyword>
<evidence type="ECO:0000313" key="2">
    <source>
        <dbReference type="EMBL" id="MBG6085615.1"/>
    </source>
</evidence>
<dbReference type="RefSeq" id="WP_196836782.1">
    <property type="nucleotide sequence ID" value="NZ_JADOTZ010000001.1"/>
</dbReference>
<comment type="caution">
    <text evidence="2">The sequence shown here is derived from an EMBL/GenBank/DDBJ whole genome shotgun (WGS) entry which is preliminary data.</text>
</comment>
<name>A0A931D8I7_9MICC</name>
<feature type="transmembrane region" description="Helical" evidence="1">
    <location>
        <begin position="25"/>
        <end position="46"/>
    </location>
</feature>
<keyword evidence="1" id="KW-0812">Transmembrane</keyword>
<proteinExistence type="predicted"/>
<dbReference type="EMBL" id="JADOTZ010000001">
    <property type="protein sequence ID" value="MBG6085615.1"/>
    <property type="molecule type" value="Genomic_DNA"/>
</dbReference>
<sequence length="218" mass="22518">MNTETAANSNDARRLQRPGWRDPRLLIGLLLIIVSVVAVVALVSAMDRTISVYAAKTELTVGDPVTAEQLDVVSVRIDGLEGHYLPADEELDPAARAAAFVPAGELVPRRALEGIEAQGRKPVAVPIAGTVADAITAGAYVDVWAAQPHDSGSGYGEPTKILSGLEVAAVEPVETGFGGTSGTTLELLVTDEDLPALLGALAADAKMTVIYAPAGANQ</sequence>
<protein>
    <recommendedName>
        <fullName evidence="4">SAF domain-containing protein</fullName>
    </recommendedName>
</protein>
<gene>
    <name evidence="2" type="ORF">IW252_002382</name>
</gene>
<evidence type="ECO:0008006" key="4">
    <source>
        <dbReference type="Google" id="ProtNLM"/>
    </source>
</evidence>
<evidence type="ECO:0000256" key="1">
    <source>
        <dbReference type="SAM" id="Phobius"/>
    </source>
</evidence>
<reference evidence="2" key="1">
    <citation type="submission" date="2020-11" db="EMBL/GenBank/DDBJ databases">
        <title>Sequencing the genomes of 1000 actinobacteria strains.</title>
        <authorList>
            <person name="Klenk H.-P."/>
        </authorList>
    </citation>
    <scope>NUCLEOTIDE SEQUENCE</scope>
    <source>
        <strain evidence="2">DSM 26152</strain>
    </source>
</reference>
<dbReference type="AlphaFoldDB" id="A0A931D8I7"/>
<keyword evidence="3" id="KW-1185">Reference proteome</keyword>
<organism evidence="2 3">
    <name type="scientific">Zhihengliuella flava</name>
    <dbReference type="NCBI Taxonomy" id="1285193"/>
    <lineage>
        <taxon>Bacteria</taxon>
        <taxon>Bacillati</taxon>
        <taxon>Actinomycetota</taxon>
        <taxon>Actinomycetes</taxon>
        <taxon>Micrococcales</taxon>
        <taxon>Micrococcaceae</taxon>
        <taxon>Zhihengliuella</taxon>
    </lineage>
</organism>
<evidence type="ECO:0000313" key="3">
    <source>
        <dbReference type="Proteomes" id="UP000625033"/>
    </source>
</evidence>
<dbReference type="Proteomes" id="UP000625033">
    <property type="component" value="Unassembled WGS sequence"/>
</dbReference>
<keyword evidence="1" id="KW-0472">Membrane</keyword>
<accession>A0A931D8I7</accession>